<proteinExistence type="predicted"/>
<sequence>MTGAKKEISEGWIRFKFKMGMLWIILGLIVALITLSVIFGITKMDDWKFWS</sequence>
<organism evidence="2">
    <name type="scientific">marine sediment metagenome</name>
    <dbReference type="NCBI Taxonomy" id="412755"/>
    <lineage>
        <taxon>unclassified sequences</taxon>
        <taxon>metagenomes</taxon>
        <taxon>ecological metagenomes</taxon>
    </lineage>
</organism>
<feature type="transmembrane region" description="Helical" evidence="1">
    <location>
        <begin position="21"/>
        <end position="41"/>
    </location>
</feature>
<keyword evidence="1" id="KW-1133">Transmembrane helix</keyword>
<keyword evidence="1" id="KW-0472">Membrane</keyword>
<evidence type="ECO:0000256" key="1">
    <source>
        <dbReference type="SAM" id="Phobius"/>
    </source>
</evidence>
<reference evidence="2" key="1">
    <citation type="journal article" date="2015" name="Nature">
        <title>Complex archaea that bridge the gap between prokaryotes and eukaryotes.</title>
        <authorList>
            <person name="Spang A."/>
            <person name="Saw J.H."/>
            <person name="Jorgensen S.L."/>
            <person name="Zaremba-Niedzwiedzka K."/>
            <person name="Martijn J."/>
            <person name="Lind A.E."/>
            <person name="van Eijk R."/>
            <person name="Schleper C."/>
            <person name="Guy L."/>
            <person name="Ettema T.J."/>
        </authorList>
    </citation>
    <scope>NUCLEOTIDE SEQUENCE</scope>
</reference>
<gene>
    <name evidence="2" type="ORF">LCGC14_2184410</name>
</gene>
<dbReference type="EMBL" id="LAZR01028465">
    <property type="protein sequence ID" value="KKL62515.1"/>
    <property type="molecule type" value="Genomic_DNA"/>
</dbReference>
<comment type="caution">
    <text evidence="2">The sequence shown here is derived from an EMBL/GenBank/DDBJ whole genome shotgun (WGS) entry which is preliminary data.</text>
</comment>
<keyword evidence="1" id="KW-0812">Transmembrane</keyword>
<dbReference type="AlphaFoldDB" id="A0A0F9FYR6"/>
<evidence type="ECO:0000313" key="2">
    <source>
        <dbReference type="EMBL" id="KKL62515.1"/>
    </source>
</evidence>
<protein>
    <submittedName>
        <fullName evidence="2">Uncharacterized protein</fullName>
    </submittedName>
</protein>
<name>A0A0F9FYR6_9ZZZZ</name>
<accession>A0A0F9FYR6</accession>